<dbReference type="SUPFAM" id="SSF52540">
    <property type="entry name" value="P-loop containing nucleoside triphosphate hydrolases"/>
    <property type="match status" value="1"/>
</dbReference>
<comment type="pathway">
    <text evidence="5">Cofactor biosynthesis; coenzyme A biosynthesis; CoA from (R)-pantothenate: step 5/5.</text>
</comment>
<comment type="subcellular location">
    <subcellularLocation>
        <location evidence="5">Cytoplasm</location>
    </subcellularLocation>
</comment>
<evidence type="ECO:0000256" key="3">
    <source>
        <dbReference type="ARBA" id="ARBA00022840"/>
    </source>
</evidence>
<keyword evidence="5 7" id="KW-0418">Kinase</keyword>
<sequence length="207" mass="21499">MTFLVGLTGGIGSGKSTVAELFAQRGVALVDTDAIAHALTRPQGAAMAPIRLAFGDGVIGADGALDRAGMRSLVFSDRSAKAKLEAILHPLIRQQSAALCAAATDAPYVLLVVPLLVEAGGYRERADRILVVDCTEAVQISRVVARSGLTADAVKAIMATQASRSERCSAADDLVLNDGGLAALQPQVEALHLRYLQLACDKAHAGR</sequence>
<evidence type="ECO:0000256" key="5">
    <source>
        <dbReference type="HAMAP-Rule" id="MF_00376"/>
    </source>
</evidence>
<dbReference type="NCBIfam" id="TIGR00152">
    <property type="entry name" value="dephospho-CoA kinase"/>
    <property type="match status" value="1"/>
</dbReference>
<comment type="similarity">
    <text evidence="1 5">Belongs to the CoaE family.</text>
</comment>
<evidence type="ECO:0000313" key="8">
    <source>
        <dbReference type="Proteomes" id="UP000706151"/>
    </source>
</evidence>
<dbReference type="GO" id="GO:0005524">
    <property type="term" value="F:ATP binding"/>
    <property type="evidence" value="ECO:0007669"/>
    <property type="project" value="UniProtKB-UniRule"/>
</dbReference>
<dbReference type="PANTHER" id="PTHR10695">
    <property type="entry name" value="DEPHOSPHO-COA KINASE-RELATED"/>
    <property type="match status" value="1"/>
</dbReference>
<dbReference type="InterPro" id="IPR001977">
    <property type="entry name" value="Depp_CoAkinase"/>
</dbReference>
<comment type="catalytic activity">
    <reaction evidence="5">
        <text>3'-dephospho-CoA + ATP = ADP + CoA + H(+)</text>
        <dbReference type="Rhea" id="RHEA:18245"/>
        <dbReference type="ChEBI" id="CHEBI:15378"/>
        <dbReference type="ChEBI" id="CHEBI:30616"/>
        <dbReference type="ChEBI" id="CHEBI:57287"/>
        <dbReference type="ChEBI" id="CHEBI:57328"/>
        <dbReference type="ChEBI" id="CHEBI:456216"/>
        <dbReference type="EC" id="2.7.1.24"/>
    </reaction>
</comment>
<dbReference type="GO" id="GO:0005737">
    <property type="term" value="C:cytoplasm"/>
    <property type="evidence" value="ECO:0007669"/>
    <property type="project" value="UniProtKB-SubCell"/>
</dbReference>
<dbReference type="InterPro" id="IPR027417">
    <property type="entry name" value="P-loop_NTPase"/>
</dbReference>
<dbReference type="CDD" id="cd02022">
    <property type="entry name" value="DPCK"/>
    <property type="match status" value="1"/>
</dbReference>
<dbReference type="PANTHER" id="PTHR10695:SF46">
    <property type="entry name" value="BIFUNCTIONAL COENZYME A SYNTHASE-RELATED"/>
    <property type="match status" value="1"/>
</dbReference>
<dbReference type="EC" id="2.7.1.24" evidence="5 6"/>
<keyword evidence="2 5" id="KW-0547">Nucleotide-binding</keyword>
<evidence type="ECO:0000256" key="4">
    <source>
        <dbReference type="ARBA" id="ARBA00022993"/>
    </source>
</evidence>
<keyword evidence="5" id="KW-0963">Cytoplasm</keyword>
<organism evidence="7 8">
    <name type="scientific">Candidatus Accumulibacter affinis</name>
    <dbReference type="NCBI Taxonomy" id="2954384"/>
    <lineage>
        <taxon>Bacteria</taxon>
        <taxon>Pseudomonadati</taxon>
        <taxon>Pseudomonadota</taxon>
        <taxon>Betaproteobacteria</taxon>
        <taxon>Candidatus Accumulibacter</taxon>
    </lineage>
</organism>
<dbReference type="Proteomes" id="UP000706151">
    <property type="component" value="Unassembled WGS sequence"/>
</dbReference>
<accession>A0A935TA65</accession>
<name>A0A935TA65_9PROT</name>
<dbReference type="GO" id="GO:0015937">
    <property type="term" value="P:coenzyme A biosynthetic process"/>
    <property type="evidence" value="ECO:0007669"/>
    <property type="project" value="UniProtKB-UniRule"/>
</dbReference>
<evidence type="ECO:0000256" key="6">
    <source>
        <dbReference type="NCBIfam" id="TIGR00152"/>
    </source>
</evidence>
<dbReference type="Gene3D" id="3.40.50.300">
    <property type="entry name" value="P-loop containing nucleotide triphosphate hydrolases"/>
    <property type="match status" value="1"/>
</dbReference>
<dbReference type="HAMAP" id="MF_00376">
    <property type="entry name" value="Dephospho_CoA_kinase"/>
    <property type="match status" value="1"/>
</dbReference>
<dbReference type="Pfam" id="PF01121">
    <property type="entry name" value="CoaE"/>
    <property type="match status" value="1"/>
</dbReference>
<keyword evidence="5 7" id="KW-0808">Transferase</keyword>
<protein>
    <recommendedName>
        <fullName evidence="5 6">Dephospho-CoA kinase</fullName>
        <ecNumber evidence="5 6">2.7.1.24</ecNumber>
    </recommendedName>
    <alternativeName>
        <fullName evidence="5">Dephosphocoenzyme A kinase</fullName>
    </alternativeName>
</protein>
<dbReference type="EMBL" id="JADJOT010000007">
    <property type="protein sequence ID" value="MBK7953748.1"/>
    <property type="molecule type" value="Genomic_DNA"/>
</dbReference>
<feature type="binding site" evidence="5">
    <location>
        <begin position="12"/>
        <end position="17"/>
    </location>
    <ligand>
        <name>ATP</name>
        <dbReference type="ChEBI" id="CHEBI:30616"/>
    </ligand>
</feature>
<evidence type="ECO:0000256" key="1">
    <source>
        <dbReference type="ARBA" id="ARBA00009018"/>
    </source>
</evidence>
<gene>
    <name evidence="5" type="primary">coaE</name>
    <name evidence="7" type="ORF">IPK02_07165</name>
</gene>
<evidence type="ECO:0000313" key="7">
    <source>
        <dbReference type="EMBL" id="MBK7953748.1"/>
    </source>
</evidence>
<keyword evidence="4 5" id="KW-0173">Coenzyme A biosynthesis</keyword>
<evidence type="ECO:0000256" key="2">
    <source>
        <dbReference type="ARBA" id="ARBA00022741"/>
    </source>
</evidence>
<proteinExistence type="inferred from homology"/>
<dbReference type="GO" id="GO:0004140">
    <property type="term" value="F:dephospho-CoA kinase activity"/>
    <property type="evidence" value="ECO:0007669"/>
    <property type="project" value="UniProtKB-UniRule"/>
</dbReference>
<reference evidence="7 8" key="1">
    <citation type="submission" date="2020-10" db="EMBL/GenBank/DDBJ databases">
        <title>Connecting structure to function with the recovery of over 1000 high-quality activated sludge metagenome-assembled genomes encoding full-length rRNA genes using long-read sequencing.</title>
        <authorList>
            <person name="Singleton C.M."/>
            <person name="Petriglieri F."/>
            <person name="Kristensen J.M."/>
            <person name="Kirkegaard R.H."/>
            <person name="Michaelsen T.Y."/>
            <person name="Andersen M.H."/>
            <person name="Karst S.M."/>
            <person name="Dueholm M.S."/>
            <person name="Nielsen P.H."/>
            <person name="Albertsen M."/>
        </authorList>
    </citation>
    <scope>NUCLEOTIDE SEQUENCE [LARGE SCALE GENOMIC DNA]</scope>
    <source>
        <strain evidence="7">Fred_18-Q3-R57-64_BAT3C.720</strain>
    </source>
</reference>
<keyword evidence="3 5" id="KW-0067">ATP-binding</keyword>
<comment type="caution">
    <text evidence="7">The sequence shown here is derived from an EMBL/GenBank/DDBJ whole genome shotgun (WGS) entry which is preliminary data.</text>
</comment>
<comment type="function">
    <text evidence="5">Catalyzes the phosphorylation of the 3'-hydroxyl group of dephosphocoenzyme A to form coenzyme A.</text>
</comment>
<dbReference type="AlphaFoldDB" id="A0A935TA65"/>
<dbReference type="PROSITE" id="PS51219">
    <property type="entry name" value="DPCK"/>
    <property type="match status" value="1"/>
</dbReference>